<sequence length="136" mass="14907">MENLFTFGILPGYQEFPIAYLRNSTIHLLIWIKYKTFWTPHGEAGTLTSLTAVSTPGMLETGRLWRSGSPLLSCLSRRSQAQDCPGTSRALCIALAEIFSSSSAFFSFLLGTYSVCSPILPSGLIVWLIAELNIGI</sequence>
<keyword evidence="3" id="KW-1185">Reference proteome</keyword>
<evidence type="ECO:0000313" key="3">
    <source>
        <dbReference type="Proteomes" id="UP000325081"/>
    </source>
</evidence>
<dbReference type="AlphaFoldDB" id="A0A5A7QX56"/>
<feature type="transmembrane region" description="Helical" evidence="1">
    <location>
        <begin position="105"/>
        <end position="130"/>
    </location>
</feature>
<keyword evidence="1" id="KW-0472">Membrane</keyword>
<protein>
    <submittedName>
        <fullName evidence="2">SAUR-like auxin-responsive protein family</fullName>
    </submittedName>
</protein>
<evidence type="ECO:0000256" key="1">
    <source>
        <dbReference type="SAM" id="Phobius"/>
    </source>
</evidence>
<gene>
    <name evidence="2" type="ORF">STAS_27266</name>
</gene>
<reference evidence="3" key="1">
    <citation type="journal article" date="2019" name="Curr. Biol.">
        <title>Genome Sequence of Striga asiatica Provides Insight into the Evolution of Plant Parasitism.</title>
        <authorList>
            <person name="Yoshida S."/>
            <person name="Kim S."/>
            <person name="Wafula E.K."/>
            <person name="Tanskanen J."/>
            <person name="Kim Y.M."/>
            <person name="Honaas L."/>
            <person name="Yang Z."/>
            <person name="Spallek T."/>
            <person name="Conn C.E."/>
            <person name="Ichihashi Y."/>
            <person name="Cheong K."/>
            <person name="Cui S."/>
            <person name="Der J.P."/>
            <person name="Gundlach H."/>
            <person name="Jiao Y."/>
            <person name="Hori C."/>
            <person name="Ishida J.K."/>
            <person name="Kasahara H."/>
            <person name="Kiba T."/>
            <person name="Kim M.S."/>
            <person name="Koo N."/>
            <person name="Laohavisit A."/>
            <person name="Lee Y.H."/>
            <person name="Lumba S."/>
            <person name="McCourt P."/>
            <person name="Mortimer J.C."/>
            <person name="Mutuku J.M."/>
            <person name="Nomura T."/>
            <person name="Sasaki-Sekimoto Y."/>
            <person name="Seto Y."/>
            <person name="Wang Y."/>
            <person name="Wakatake T."/>
            <person name="Sakakibara H."/>
            <person name="Demura T."/>
            <person name="Yamaguchi S."/>
            <person name="Yoneyama K."/>
            <person name="Manabe R.I."/>
            <person name="Nelson D.C."/>
            <person name="Schulman A.H."/>
            <person name="Timko M.P."/>
            <person name="dePamphilis C.W."/>
            <person name="Choi D."/>
            <person name="Shirasu K."/>
        </authorList>
    </citation>
    <scope>NUCLEOTIDE SEQUENCE [LARGE SCALE GENOMIC DNA]</scope>
    <source>
        <strain evidence="3">cv. UVA1</strain>
    </source>
</reference>
<name>A0A5A7QX56_STRAF</name>
<keyword evidence="1" id="KW-1133">Transmembrane helix</keyword>
<proteinExistence type="predicted"/>
<evidence type="ECO:0000313" key="2">
    <source>
        <dbReference type="EMBL" id="GER49983.1"/>
    </source>
</evidence>
<keyword evidence="1" id="KW-0812">Transmembrane</keyword>
<dbReference type="Proteomes" id="UP000325081">
    <property type="component" value="Unassembled WGS sequence"/>
</dbReference>
<accession>A0A5A7QX56</accession>
<comment type="caution">
    <text evidence="2">The sequence shown here is derived from an EMBL/GenBank/DDBJ whole genome shotgun (WGS) entry which is preliminary data.</text>
</comment>
<organism evidence="2 3">
    <name type="scientific">Striga asiatica</name>
    <name type="common">Asiatic witchweed</name>
    <name type="synonym">Buchnera asiatica</name>
    <dbReference type="NCBI Taxonomy" id="4170"/>
    <lineage>
        <taxon>Eukaryota</taxon>
        <taxon>Viridiplantae</taxon>
        <taxon>Streptophyta</taxon>
        <taxon>Embryophyta</taxon>
        <taxon>Tracheophyta</taxon>
        <taxon>Spermatophyta</taxon>
        <taxon>Magnoliopsida</taxon>
        <taxon>eudicotyledons</taxon>
        <taxon>Gunneridae</taxon>
        <taxon>Pentapetalae</taxon>
        <taxon>asterids</taxon>
        <taxon>lamiids</taxon>
        <taxon>Lamiales</taxon>
        <taxon>Orobanchaceae</taxon>
        <taxon>Buchnereae</taxon>
        <taxon>Striga</taxon>
    </lineage>
</organism>
<dbReference type="EMBL" id="BKCP01008959">
    <property type="protein sequence ID" value="GER49983.1"/>
    <property type="molecule type" value="Genomic_DNA"/>
</dbReference>